<dbReference type="FunCoup" id="A0A6I9T6Q0">
    <property type="interactions" value="52"/>
</dbReference>
<dbReference type="RefSeq" id="XP_011077814.1">
    <property type="nucleotide sequence ID" value="XM_011079512.2"/>
</dbReference>
<dbReference type="Proteomes" id="UP000504604">
    <property type="component" value="Linkage group LG5"/>
</dbReference>
<reference evidence="2" key="1">
    <citation type="submission" date="2025-08" db="UniProtKB">
        <authorList>
            <consortium name="RefSeq"/>
        </authorList>
    </citation>
    <scope>IDENTIFICATION</scope>
</reference>
<dbReference type="PANTHER" id="PTHR34569:SF12">
    <property type="entry name" value="TRANSMEMBRANE PROTEIN"/>
    <property type="match status" value="1"/>
</dbReference>
<dbReference type="PANTHER" id="PTHR34569">
    <property type="entry name" value="EXPRESSED PROTEIN"/>
    <property type="match status" value="1"/>
</dbReference>
<organism evidence="1 2">
    <name type="scientific">Sesamum indicum</name>
    <name type="common">Oriental sesame</name>
    <name type="synonym">Sesamum orientale</name>
    <dbReference type="NCBI Taxonomy" id="4182"/>
    <lineage>
        <taxon>Eukaryota</taxon>
        <taxon>Viridiplantae</taxon>
        <taxon>Streptophyta</taxon>
        <taxon>Embryophyta</taxon>
        <taxon>Tracheophyta</taxon>
        <taxon>Spermatophyta</taxon>
        <taxon>Magnoliopsida</taxon>
        <taxon>eudicotyledons</taxon>
        <taxon>Gunneridae</taxon>
        <taxon>Pentapetalae</taxon>
        <taxon>asterids</taxon>
        <taxon>lamiids</taxon>
        <taxon>Lamiales</taxon>
        <taxon>Pedaliaceae</taxon>
        <taxon>Sesamum</taxon>
    </lineage>
</organism>
<name>A0A6I9T6Q0_SESIN</name>
<evidence type="ECO:0000313" key="1">
    <source>
        <dbReference type="Proteomes" id="UP000504604"/>
    </source>
</evidence>
<protein>
    <submittedName>
        <fullName evidence="2">Uncharacterized protein LOC105161721</fullName>
    </submittedName>
</protein>
<dbReference type="AlphaFoldDB" id="A0A6I9T6Q0"/>
<accession>A0A6I9T6Q0</accession>
<proteinExistence type="predicted"/>
<dbReference type="OrthoDB" id="1700296at2759"/>
<dbReference type="KEGG" id="sind:105161721"/>
<sequence>MYSFRKPPTYPPPPSTILCLAAQAQMDDVMPAPSPSQDHPLLRRRNSISAAISVAPTKLSLLAHHNSSSSAATTTTSSSSDDLELLSIKPTSLSYTSLKDLLPLVAVNSPKPNSAHQVQPGSDICIRNRLVKQAAWAYLQPMSASPGSSSSNFFHCLWPRAAAFFDLVRHKVIRALKWALRFIRSSR</sequence>
<gene>
    <name evidence="2" type="primary">LOC105161721</name>
</gene>
<evidence type="ECO:0000313" key="2">
    <source>
        <dbReference type="RefSeq" id="XP_011077814.1"/>
    </source>
</evidence>
<keyword evidence="1" id="KW-1185">Reference proteome</keyword>
<dbReference type="InParanoid" id="A0A6I9T6Q0"/>
<dbReference type="GeneID" id="105161721"/>